<gene>
    <name evidence="2" type="ORF">S01H4_51572</name>
</gene>
<dbReference type="EMBL" id="BART01029380">
    <property type="protein sequence ID" value="GAH00539.1"/>
    <property type="molecule type" value="Genomic_DNA"/>
</dbReference>
<evidence type="ECO:0000313" key="2">
    <source>
        <dbReference type="EMBL" id="GAH00539.1"/>
    </source>
</evidence>
<protein>
    <recommendedName>
        <fullName evidence="1">Glycosyltransferase 2-like domain-containing protein</fullName>
    </recommendedName>
</protein>
<evidence type="ECO:0000259" key="1">
    <source>
        <dbReference type="Pfam" id="PF00535"/>
    </source>
</evidence>
<dbReference type="AlphaFoldDB" id="X1D640"/>
<comment type="caution">
    <text evidence="2">The sequence shown here is derived from an EMBL/GenBank/DDBJ whole genome shotgun (WGS) entry which is preliminary data.</text>
</comment>
<dbReference type="InterPro" id="IPR029044">
    <property type="entry name" value="Nucleotide-diphossugar_trans"/>
</dbReference>
<dbReference type="Gene3D" id="3.90.550.10">
    <property type="entry name" value="Spore Coat Polysaccharide Biosynthesis Protein SpsA, Chain A"/>
    <property type="match status" value="1"/>
</dbReference>
<dbReference type="CDD" id="cd00761">
    <property type="entry name" value="Glyco_tranf_GTA_type"/>
    <property type="match status" value="1"/>
</dbReference>
<feature type="domain" description="Glycosyltransferase 2-like" evidence="1">
    <location>
        <begin position="19"/>
        <end position="129"/>
    </location>
</feature>
<reference evidence="2" key="1">
    <citation type="journal article" date="2014" name="Front. Microbiol.">
        <title>High frequency of phylogenetically diverse reductive dehalogenase-homologous genes in deep subseafloor sedimentary metagenomes.</title>
        <authorList>
            <person name="Kawai M."/>
            <person name="Futagami T."/>
            <person name="Toyoda A."/>
            <person name="Takaki Y."/>
            <person name="Nishi S."/>
            <person name="Hori S."/>
            <person name="Arai W."/>
            <person name="Tsubouchi T."/>
            <person name="Morono Y."/>
            <person name="Uchiyama I."/>
            <person name="Ito T."/>
            <person name="Fujiyama A."/>
            <person name="Inagaki F."/>
            <person name="Takami H."/>
        </authorList>
    </citation>
    <scope>NUCLEOTIDE SEQUENCE</scope>
    <source>
        <strain evidence="2">Expedition CK06-06</strain>
    </source>
</reference>
<dbReference type="SUPFAM" id="SSF53448">
    <property type="entry name" value="Nucleotide-diphospho-sugar transferases"/>
    <property type="match status" value="1"/>
</dbReference>
<dbReference type="InterPro" id="IPR001173">
    <property type="entry name" value="Glyco_trans_2-like"/>
</dbReference>
<name>X1D640_9ZZZZ</name>
<feature type="non-terminal residue" evidence="2">
    <location>
        <position position="166"/>
    </location>
</feature>
<accession>X1D640</accession>
<organism evidence="2">
    <name type="scientific">marine sediment metagenome</name>
    <dbReference type="NCBI Taxonomy" id="412755"/>
    <lineage>
        <taxon>unclassified sequences</taxon>
        <taxon>metagenomes</taxon>
        <taxon>ecological metagenomes</taxon>
    </lineage>
</organism>
<proteinExistence type="predicted"/>
<sequence length="166" mass="18405">MQEMCFVDLGVNGTTKKLTIVIPTLDEGAEPEQTIKSIYDSASVDLFDIIVIDDASNIRPNGLEAFDEVRYVRNTRRIGVDASRTKGAYMAETPFILLIDAHMRFRKDNWCECLIHALEKEPTTVFSTACVGLDKRKPKATVTNPTLGIYYGASILLFVHSGNDSG</sequence>
<dbReference type="Pfam" id="PF00535">
    <property type="entry name" value="Glycos_transf_2"/>
    <property type="match status" value="1"/>
</dbReference>